<name>A0ABP7RU77_9BACT</name>
<comment type="caution">
    <text evidence="1">The sequence shown here is derived from an EMBL/GenBank/DDBJ whole genome shotgun (WGS) entry which is preliminary data.</text>
</comment>
<gene>
    <name evidence="1" type="ORF">GCM10022408_11640</name>
</gene>
<evidence type="ECO:0000313" key="1">
    <source>
        <dbReference type="EMBL" id="GAA4001995.1"/>
    </source>
</evidence>
<protein>
    <submittedName>
        <fullName evidence="1">Uncharacterized protein</fullName>
    </submittedName>
</protein>
<organism evidence="1 2">
    <name type="scientific">Hymenobacter fastidiosus</name>
    <dbReference type="NCBI Taxonomy" id="486264"/>
    <lineage>
        <taxon>Bacteria</taxon>
        <taxon>Pseudomonadati</taxon>
        <taxon>Bacteroidota</taxon>
        <taxon>Cytophagia</taxon>
        <taxon>Cytophagales</taxon>
        <taxon>Hymenobacteraceae</taxon>
        <taxon>Hymenobacter</taxon>
    </lineage>
</organism>
<sequence>MLRLCRLSVVGVSNNADPVAAVRGTEGTSRKHKRPDLITCRFQVRKHAVEAQRDVASNVLTKEPAEPALGKNPKYFRPEPAVIRRAVPLPGAALGLAGVAGGNNVTSWEVVGIVDIEELFVGHKGSAAGRQRYRTGLFRPPRR</sequence>
<reference evidence="2" key="1">
    <citation type="journal article" date="2019" name="Int. J. Syst. Evol. Microbiol.">
        <title>The Global Catalogue of Microorganisms (GCM) 10K type strain sequencing project: providing services to taxonomists for standard genome sequencing and annotation.</title>
        <authorList>
            <consortium name="The Broad Institute Genomics Platform"/>
            <consortium name="The Broad Institute Genome Sequencing Center for Infectious Disease"/>
            <person name="Wu L."/>
            <person name="Ma J."/>
        </authorList>
    </citation>
    <scope>NUCLEOTIDE SEQUENCE [LARGE SCALE GENOMIC DNA]</scope>
    <source>
        <strain evidence="2">JCM 17224</strain>
    </source>
</reference>
<dbReference type="Proteomes" id="UP001500567">
    <property type="component" value="Unassembled WGS sequence"/>
</dbReference>
<proteinExistence type="predicted"/>
<dbReference type="EMBL" id="BAABDJ010000007">
    <property type="protein sequence ID" value="GAA4001995.1"/>
    <property type="molecule type" value="Genomic_DNA"/>
</dbReference>
<evidence type="ECO:0000313" key="2">
    <source>
        <dbReference type="Proteomes" id="UP001500567"/>
    </source>
</evidence>
<accession>A0ABP7RU77</accession>
<keyword evidence="2" id="KW-1185">Reference proteome</keyword>